<proteinExistence type="predicted"/>
<evidence type="ECO:0000313" key="3">
    <source>
        <dbReference type="Proteomes" id="UP001497600"/>
    </source>
</evidence>
<dbReference type="Gene3D" id="2.130.10.10">
    <property type="entry name" value="YVTN repeat-like/Quinoprotein amine dehydrogenase"/>
    <property type="match status" value="1"/>
</dbReference>
<feature type="region of interest" description="Disordered" evidence="1">
    <location>
        <begin position="83"/>
        <end position="119"/>
    </location>
</feature>
<dbReference type="EMBL" id="OZ004260">
    <property type="protein sequence ID" value="CAK7920492.1"/>
    <property type="molecule type" value="Genomic_DNA"/>
</dbReference>
<name>A0ABP0ELD5_9ASCO</name>
<dbReference type="Proteomes" id="UP001497600">
    <property type="component" value="Chromosome H"/>
</dbReference>
<sequence>MDRLSISTLESLLRFPGYPQGEIIQDASVLTCGCLVSESQFNALQTSTNHCPVCFTESVRIISEVAPLRSLYKIITELNARMPESNPSSLPKVSSTSKKSFSGDFNEQQQQQQQSTPKVAESMNLISLFYKFAKEESNSKSIPSTGISTTQISESFGNNETSLGNVSASTVQPITIESPSKPEELEDPASYNSLSVSPFNETSMSIDNEDQWKSPVQNYDPNFVTSIGEEREYNFSKCFPFYRKLSTFPTQHVKMNLSSFSSSFKSGSMMKKNSRFIGSDIHSRIDLYTGEEITRFVLISEKKWELYEYSIQAGERRDSSTAKPRMICCGKSTGEYGKDYNNLTSDPGDNEIVIRNDFGGSGNSTSIGRENSTSKDENKKKLAQWDQFHCALSNNYLIISGTKGVMRVFNISGSIEELGKPLYTYFTNFPIRCMNISPDEAVIACGITARERVSGKEQPFIILHKLNPNVSARNLQSVEPITITIPYRDPIKFINFNSTSQFLICCTVWESRYLIIRLTNGGQSVNYRKPRLIWSELSKSRKKSMDMKDGTELDSQNKDDSDMMMGNEGITDLQFGSLHSNTIILTSCSLTSRPPLVIRLDGVSIDGTRGSIGTAGTGFGGTSSVNSRTGQENDGDEDISHNSIISSETIMKIPEVGSTIHRFALSPRGDGMVFLDKDGHIFLVSTPNFQLHPTSPMKKIVVQLGEAANAERHSESASIKFSNDGGRVFVVDRKGIFSVFDFTKGIPGQDLDVVKCKIVNI</sequence>
<protein>
    <submittedName>
        <fullName evidence="2">SPS-sensor component Ptr3p</fullName>
    </submittedName>
</protein>
<dbReference type="InterPro" id="IPR015943">
    <property type="entry name" value="WD40/YVTN_repeat-like_dom_sf"/>
</dbReference>
<dbReference type="InterPro" id="IPR036322">
    <property type="entry name" value="WD40_repeat_dom_sf"/>
</dbReference>
<organism evidence="2 3">
    <name type="scientific">[Candida] anglica</name>
    <dbReference type="NCBI Taxonomy" id="148631"/>
    <lineage>
        <taxon>Eukaryota</taxon>
        <taxon>Fungi</taxon>
        <taxon>Dikarya</taxon>
        <taxon>Ascomycota</taxon>
        <taxon>Saccharomycotina</taxon>
        <taxon>Pichiomycetes</taxon>
        <taxon>Debaryomycetaceae</taxon>
        <taxon>Kurtzmaniella</taxon>
    </lineage>
</organism>
<dbReference type="SUPFAM" id="SSF50978">
    <property type="entry name" value="WD40 repeat-like"/>
    <property type="match status" value="1"/>
</dbReference>
<feature type="compositionally biased region" description="Polar residues" evidence="1">
    <location>
        <begin position="85"/>
        <end position="107"/>
    </location>
</feature>
<evidence type="ECO:0000256" key="1">
    <source>
        <dbReference type="SAM" id="MobiDB-lite"/>
    </source>
</evidence>
<feature type="region of interest" description="Disordered" evidence="1">
    <location>
        <begin position="614"/>
        <end position="640"/>
    </location>
</feature>
<evidence type="ECO:0000313" key="2">
    <source>
        <dbReference type="EMBL" id="CAK7920492.1"/>
    </source>
</evidence>
<keyword evidence="3" id="KW-1185">Reference proteome</keyword>
<reference evidence="2 3" key="1">
    <citation type="submission" date="2024-01" db="EMBL/GenBank/DDBJ databases">
        <authorList>
            <consortium name="Genoscope - CEA"/>
            <person name="William W."/>
        </authorList>
    </citation>
    <scope>NUCLEOTIDE SEQUENCE [LARGE SCALE GENOMIC DNA]</scope>
    <source>
        <strain evidence="2 3">29B2s-10</strain>
    </source>
</reference>
<gene>
    <name evidence="2" type="primary">PTR3</name>
    <name evidence="2" type="ORF">CAAN4_H03026</name>
</gene>
<accession>A0ABP0ELD5</accession>
<feature type="region of interest" description="Disordered" evidence="1">
    <location>
        <begin position="357"/>
        <end position="378"/>
    </location>
</feature>